<protein>
    <submittedName>
        <fullName evidence="2">Uncharacterized protein</fullName>
    </submittedName>
</protein>
<gene>
    <name evidence="2" type="ORF">EYZ11_007355</name>
</gene>
<evidence type="ECO:0000313" key="3">
    <source>
        <dbReference type="Proteomes" id="UP000308092"/>
    </source>
</evidence>
<name>A0A4S3JD72_9EURO</name>
<keyword evidence="3" id="KW-1185">Reference proteome</keyword>
<comment type="caution">
    <text evidence="2">The sequence shown here is derived from an EMBL/GenBank/DDBJ whole genome shotgun (WGS) entry which is preliminary data.</text>
</comment>
<reference evidence="2 3" key="1">
    <citation type="submission" date="2019-03" db="EMBL/GenBank/DDBJ databases">
        <title>The genome sequence of a newly discovered highly antifungal drug resistant Aspergillus species, Aspergillus tanneri NIH 1004.</title>
        <authorList>
            <person name="Mounaud S."/>
            <person name="Singh I."/>
            <person name="Joardar V."/>
            <person name="Pakala S."/>
            <person name="Pakala S."/>
            <person name="Venepally P."/>
            <person name="Hoover J."/>
            <person name="Nierman W."/>
            <person name="Chung J."/>
            <person name="Losada L."/>
        </authorList>
    </citation>
    <scope>NUCLEOTIDE SEQUENCE [LARGE SCALE GENOMIC DNA]</scope>
    <source>
        <strain evidence="2 3">NIH1004</strain>
    </source>
</reference>
<dbReference type="Proteomes" id="UP000308092">
    <property type="component" value="Unassembled WGS sequence"/>
</dbReference>
<proteinExistence type="predicted"/>
<dbReference type="EMBL" id="SOSA01000282">
    <property type="protein sequence ID" value="THC93176.1"/>
    <property type="molecule type" value="Genomic_DNA"/>
</dbReference>
<dbReference type="AlphaFoldDB" id="A0A4S3JD72"/>
<dbReference type="VEuPathDB" id="FungiDB:EYZ11_007355"/>
<evidence type="ECO:0000313" key="2">
    <source>
        <dbReference type="EMBL" id="THC93176.1"/>
    </source>
</evidence>
<sequence>MSRRANTAEYMLNLITGAHNSGSSLDWPEMWNSSPESKGVPDHLQELKQGTSAPSGKLGK</sequence>
<organism evidence="2 3">
    <name type="scientific">Aspergillus tanneri</name>
    <dbReference type="NCBI Taxonomy" id="1220188"/>
    <lineage>
        <taxon>Eukaryota</taxon>
        <taxon>Fungi</taxon>
        <taxon>Dikarya</taxon>
        <taxon>Ascomycota</taxon>
        <taxon>Pezizomycotina</taxon>
        <taxon>Eurotiomycetes</taxon>
        <taxon>Eurotiomycetidae</taxon>
        <taxon>Eurotiales</taxon>
        <taxon>Aspergillaceae</taxon>
        <taxon>Aspergillus</taxon>
        <taxon>Aspergillus subgen. Circumdati</taxon>
    </lineage>
</organism>
<evidence type="ECO:0000256" key="1">
    <source>
        <dbReference type="SAM" id="MobiDB-lite"/>
    </source>
</evidence>
<accession>A0A4S3JD72</accession>
<feature type="region of interest" description="Disordered" evidence="1">
    <location>
        <begin position="19"/>
        <end position="60"/>
    </location>
</feature>